<dbReference type="EMBL" id="ADBL01000442">
    <property type="status" value="NOT_ANNOTATED_CDS"/>
    <property type="molecule type" value="Genomic_DNA"/>
</dbReference>
<dbReference type="EMBL" id="GL876966">
    <property type="protein sequence ID" value="KLU82728.1"/>
    <property type="molecule type" value="Genomic_DNA"/>
</dbReference>
<dbReference type="EMBL" id="ADBL01000441">
    <property type="status" value="NOT_ANNOTATED_CDS"/>
    <property type="molecule type" value="Genomic_DNA"/>
</dbReference>
<reference evidence="3" key="2">
    <citation type="submission" date="2010-05" db="EMBL/GenBank/DDBJ databases">
        <title>The genome sequence of Magnaporthe poae strain ATCC 64411.</title>
        <authorList>
            <person name="Ma L.-J."/>
            <person name="Dead R."/>
            <person name="Young S."/>
            <person name="Zeng Q."/>
            <person name="Koehrsen M."/>
            <person name="Alvarado L."/>
            <person name="Berlin A."/>
            <person name="Chapman S.B."/>
            <person name="Chen Z."/>
            <person name="Freedman E."/>
            <person name="Gellesch M."/>
            <person name="Goldberg J."/>
            <person name="Griggs A."/>
            <person name="Gujja S."/>
            <person name="Heilman E.R."/>
            <person name="Heiman D."/>
            <person name="Hepburn T."/>
            <person name="Howarth C."/>
            <person name="Jen D."/>
            <person name="Larson L."/>
            <person name="Mehta T."/>
            <person name="Neiman D."/>
            <person name="Pearson M."/>
            <person name="Roberts A."/>
            <person name="Saif S."/>
            <person name="Shea T."/>
            <person name="Shenoy N."/>
            <person name="Sisk P."/>
            <person name="Stolte C."/>
            <person name="Sykes S."/>
            <person name="Walk T."/>
            <person name="White J."/>
            <person name="Yandava C."/>
            <person name="Haas B."/>
            <person name="Nusbaum C."/>
            <person name="Birren B."/>
        </authorList>
    </citation>
    <scope>NUCLEOTIDE SEQUENCE [LARGE SCALE GENOMIC DNA]</scope>
    <source>
        <strain evidence="3">ATCC 64411 / 73-15</strain>
    </source>
</reference>
<organism evidence="2 3">
    <name type="scientific">Magnaporthiopsis poae (strain ATCC 64411 / 73-15)</name>
    <name type="common">Kentucky bluegrass fungus</name>
    <name type="synonym">Magnaporthe poae</name>
    <dbReference type="NCBI Taxonomy" id="644358"/>
    <lineage>
        <taxon>Eukaryota</taxon>
        <taxon>Fungi</taxon>
        <taxon>Dikarya</taxon>
        <taxon>Ascomycota</taxon>
        <taxon>Pezizomycotina</taxon>
        <taxon>Sordariomycetes</taxon>
        <taxon>Sordariomycetidae</taxon>
        <taxon>Magnaporthales</taxon>
        <taxon>Magnaporthaceae</taxon>
        <taxon>Magnaporthiopsis</taxon>
    </lineage>
</organism>
<protein>
    <submittedName>
        <fullName evidence="1 2">Uncharacterized protein</fullName>
    </submittedName>
</protein>
<accession>A0A0C4DPM8</accession>
<evidence type="ECO:0000313" key="2">
    <source>
        <dbReference type="EnsemblFungi" id="MAPG_01797T0"/>
    </source>
</evidence>
<evidence type="ECO:0000313" key="3">
    <source>
        <dbReference type="Proteomes" id="UP000011715"/>
    </source>
</evidence>
<keyword evidence="3" id="KW-1185">Reference proteome</keyword>
<reference evidence="1" key="3">
    <citation type="submission" date="2011-03" db="EMBL/GenBank/DDBJ databases">
        <title>Annotation of Magnaporthe poae ATCC 64411.</title>
        <authorList>
            <person name="Ma L.-J."/>
            <person name="Dead R."/>
            <person name="Young S.K."/>
            <person name="Zeng Q."/>
            <person name="Gargeya S."/>
            <person name="Fitzgerald M."/>
            <person name="Haas B."/>
            <person name="Abouelleil A."/>
            <person name="Alvarado L."/>
            <person name="Arachchi H.M."/>
            <person name="Berlin A."/>
            <person name="Brown A."/>
            <person name="Chapman S.B."/>
            <person name="Chen Z."/>
            <person name="Dunbar C."/>
            <person name="Freedman E."/>
            <person name="Gearin G."/>
            <person name="Gellesch M."/>
            <person name="Goldberg J."/>
            <person name="Griggs A."/>
            <person name="Gujja S."/>
            <person name="Heiman D."/>
            <person name="Howarth C."/>
            <person name="Larson L."/>
            <person name="Lui A."/>
            <person name="MacDonald P.J.P."/>
            <person name="Mehta T."/>
            <person name="Montmayeur A."/>
            <person name="Murphy C."/>
            <person name="Neiman D."/>
            <person name="Pearson M."/>
            <person name="Priest M."/>
            <person name="Roberts A."/>
            <person name="Saif S."/>
            <person name="Shea T."/>
            <person name="Shenoy N."/>
            <person name="Sisk P."/>
            <person name="Stolte C."/>
            <person name="Sykes S."/>
            <person name="Yandava C."/>
            <person name="Wortman J."/>
            <person name="Nusbaum C."/>
            <person name="Birren B."/>
        </authorList>
    </citation>
    <scope>NUCLEOTIDE SEQUENCE</scope>
    <source>
        <strain evidence="1">ATCC 64411</strain>
    </source>
</reference>
<sequence length="163" mass="17913">MTRGRALCSLNNVGGKNSGGLTHRGVTLPSVGRLIDLDGRGRNLTWRLRPSDAVLPVRSDVAGSHPGALGAADVSIEDIEAALASGVDLTGDLLRYSSARQRPDEDEEDDADAFFGPKDEPRYKRYLLSFQDAAEAKRFAREWHKRKVLVKGEVWRVNATALW</sequence>
<dbReference type="EnsemblFungi" id="MAPG_01797T0">
    <property type="protein sequence ID" value="MAPG_01797T0"/>
    <property type="gene ID" value="MAPG_01797"/>
</dbReference>
<reference evidence="1" key="1">
    <citation type="submission" date="2010-05" db="EMBL/GenBank/DDBJ databases">
        <title>The Genome Sequence of Magnaporthe poae strain ATCC 64411.</title>
        <authorList>
            <consortium name="The Broad Institute Genome Sequencing Platform"/>
            <consortium name="Broad Institute Genome Sequencing Center for Infectious Disease"/>
            <person name="Ma L.-J."/>
            <person name="Dead R."/>
            <person name="Young S."/>
            <person name="Zeng Q."/>
            <person name="Koehrsen M."/>
            <person name="Alvarado L."/>
            <person name="Berlin A."/>
            <person name="Chapman S.B."/>
            <person name="Chen Z."/>
            <person name="Freedman E."/>
            <person name="Gellesch M."/>
            <person name="Goldberg J."/>
            <person name="Griggs A."/>
            <person name="Gujja S."/>
            <person name="Heilman E.R."/>
            <person name="Heiman D."/>
            <person name="Hepburn T."/>
            <person name="Howarth C."/>
            <person name="Jen D."/>
            <person name="Larson L."/>
            <person name="Mehta T."/>
            <person name="Neiman D."/>
            <person name="Pearson M."/>
            <person name="Roberts A."/>
            <person name="Saif S."/>
            <person name="Shea T."/>
            <person name="Shenoy N."/>
            <person name="Sisk P."/>
            <person name="Stolte C."/>
            <person name="Sykes S."/>
            <person name="Walk T."/>
            <person name="White J."/>
            <person name="Yandava C."/>
            <person name="Haas B."/>
            <person name="Nusbaum C."/>
            <person name="Birren B."/>
        </authorList>
    </citation>
    <scope>NUCLEOTIDE SEQUENCE</scope>
    <source>
        <strain evidence="1">ATCC 64411</strain>
    </source>
</reference>
<proteinExistence type="predicted"/>
<reference evidence="2" key="5">
    <citation type="submission" date="2015-06" db="UniProtKB">
        <authorList>
            <consortium name="EnsemblFungi"/>
        </authorList>
    </citation>
    <scope>IDENTIFICATION</scope>
    <source>
        <strain evidence="2">ATCC 64411</strain>
    </source>
</reference>
<reference evidence="2" key="4">
    <citation type="journal article" date="2015" name="G3 (Bethesda)">
        <title>Genome sequences of three phytopathogenic species of the Magnaporthaceae family of fungi.</title>
        <authorList>
            <person name="Okagaki L.H."/>
            <person name="Nunes C.C."/>
            <person name="Sailsbery J."/>
            <person name="Clay B."/>
            <person name="Brown D."/>
            <person name="John T."/>
            <person name="Oh Y."/>
            <person name="Young N."/>
            <person name="Fitzgerald M."/>
            <person name="Haas B.J."/>
            <person name="Zeng Q."/>
            <person name="Young S."/>
            <person name="Adiconis X."/>
            <person name="Fan L."/>
            <person name="Levin J.Z."/>
            <person name="Mitchell T.K."/>
            <person name="Okubara P.A."/>
            <person name="Farman M.L."/>
            <person name="Kohn L.M."/>
            <person name="Birren B."/>
            <person name="Ma L.-J."/>
            <person name="Dean R.A."/>
        </authorList>
    </citation>
    <scope>NUCLEOTIDE SEQUENCE</scope>
    <source>
        <strain evidence="2">ATCC 64411 / 73-15</strain>
    </source>
</reference>
<name>A0A0C4DPM8_MAGP6</name>
<gene>
    <name evidence="1" type="ORF">MAPG_01797</name>
</gene>
<dbReference type="AlphaFoldDB" id="A0A0C4DPM8"/>
<evidence type="ECO:0000313" key="1">
    <source>
        <dbReference type="EMBL" id="KLU82728.1"/>
    </source>
</evidence>
<dbReference type="VEuPathDB" id="FungiDB:MAPG_01797"/>
<dbReference type="OrthoDB" id="5332316at2759"/>
<dbReference type="eggNOG" id="ENOG502SPB4">
    <property type="taxonomic scope" value="Eukaryota"/>
</dbReference>
<dbReference type="Proteomes" id="UP000011715">
    <property type="component" value="Unassembled WGS sequence"/>
</dbReference>